<reference evidence="3" key="1">
    <citation type="journal article" date="2019" name="Int. J. Syst. Evol. Microbiol.">
        <title>The Global Catalogue of Microorganisms (GCM) 10K type strain sequencing project: providing services to taxonomists for standard genome sequencing and annotation.</title>
        <authorList>
            <consortium name="The Broad Institute Genomics Platform"/>
            <consortium name="The Broad Institute Genome Sequencing Center for Infectious Disease"/>
            <person name="Wu L."/>
            <person name="Ma J."/>
        </authorList>
    </citation>
    <scope>NUCLEOTIDE SEQUENCE [LARGE SCALE GENOMIC DNA]</scope>
    <source>
        <strain evidence="3">NBRC 106348</strain>
    </source>
</reference>
<dbReference type="Gene3D" id="3.30.1380.10">
    <property type="match status" value="1"/>
</dbReference>
<dbReference type="InterPro" id="IPR009045">
    <property type="entry name" value="Zn_M74/Hedgehog-like"/>
</dbReference>
<comment type="caution">
    <text evidence="2">The sequence shown here is derived from an EMBL/GenBank/DDBJ whole genome shotgun (WGS) entry which is preliminary data.</text>
</comment>
<dbReference type="Pfam" id="PF02557">
    <property type="entry name" value="VanY"/>
    <property type="match status" value="1"/>
</dbReference>
<dbReference type="CDD" id="cd14846">
    <property type="entry name" value="Peptidase_M15_like"/>
    <property type="match status" value="1"/>
</dbReference>
<keyword evidence="2" id="KW-0645">Protease</keyword>
<dbReference type="SUPFAM" id="SSF55166">
    <property type="entry name" value="Hedgehog/DD-peptidase"/>
    <property type="match status" value="1"/>
</dbReference>
<keyword evidence="3" id="KW-1185">Reference proteome</keyword>
<accession>A0ABQ6I4P2</accession>
<organism evidence="2 3">
    <name type="scientific">Luteimicrobium album</name>
    <dbReference type="NCBI Taxonomy" id="1054550"/>
    <lineage>
        <taxon>Bacteria</taxon>
        <taxon>Bacillati</taxon>
        <taxon>Actinomycetota</taxon>
        <taxon>Actinomycetes</taxon>
        <taxon>Micrococcales</taxon>
        <taxon>Luteimicrobium</taxon>
    </lineage>
</organism>
<gene>
    <name evidence="2" type="ORF">GCM10025864_35090</name>
</gene>
<name>A0ABQ6I4P2_9MICO</name>
<feature type="domain" description="D-alanyl-D-alanine carboxypeptidase-like core" evidence="1">
    <location>
        <begin position="17"/>
        <end position="108"/>
    </location>
</feature>
<dbReference type="InterPro" id="IPR052179">
    <property type="entry name" value="DD-CPase-like"/>
</dbReference>
<dbReference type="PANTHER" id="PTHR34385:SF1">
    <property type="entry name" value="PEPTIDOGLYCAN L-ALANYL-D-GLUTAMATE ENDOPEPTIDASE CWLK"/>
    <property type="match status" value="1"/>
</dbReference>
<dbReference type="GO" id="GO:0004180">
    <property type="term" value="F:carboxypeptidase activity"/>
    <property type="evidence" value="ECO:0007669"/>
    <property type="project" value="UniProtKB-KW"/>
</dbReference>
<sequence length="140" mass="15340">MTVFSDDPTVTHLDPDLLAALRRAATDAADQRGIQFVVNSGWRSAADQAELLDDAIKKYGSKAAAEKWVATPDTSEHVKGEAVDLGPMKATDWLAQHGDAYGLCQIYANESWHYELRPSAVKHGCPAMYADPTQDPRIQQ</sequence>
<dbReference type="EMBL" id="BSUK01000001">
    <property type="protein sequence ID" value="GMA25750.1"/>
    <property type="molecule type" value="Genomic_DNA"/>
</dbReference>
<evidence type="ECO:0000259" key="1">
    <source>
        <dbReference type="Pfam" id="PF02557"/>
    </source>
</evidence>
<dbReference type="Proteomes" id="UP001157091">
    <property type="component" value="Unassembled WGS sequence"/>
</dbReference>
<protein>
    <submittedName>
        <fullName evidence="2">D-alanyl-D-alanine carboxypeptidase</fullName>
    </submittedName>
</protein>
<dbReference type="RefSeq" id="WP_284294254.1">
    <property type="nucleotide sequence ID" value="NZ_BSUK01000001.1"/>
</dbReference>
<evidence type="ECO:0000313" key="3">
    <source>
        <dbReference type="Proteomes" id="UP001157091"/>
    </source>
</evidence>
<evidence type="ECO:0000313" key="2">
    <source>
        <dbReference type="EMBL" id="GMA25750.1"/>
    </source>
</evidence>
<dbReference type="InterPro" id="IPR003709">
    <property type="entry name" value="VanY-like_core_dom"/>
</dbReference>
<dbReference type="PANTHER" id="PTHR34385">
    <property type="entry name" value="D-ALANYL-D-ALANINE CARBOXYPEPTIDASE"/>
    <property type="match status" value="1"/>
</dbReference>
<proteinExistence type="predicted"/>
<keyword evidence="2" id="KW-0378">Hydrolase</keyword>
<keyword evidence="2" id="KW-0121">Carboxypeptidase</keyword>